<organism evidence="9 10">
    <name type="scientific">Armadillidium nasatum</name>
    <dbReference type="NCBI Taxonomy" id="96803"/>
    <lineage>
        <taxon>Eukaryota</taxon>
        <taxon>Metazoa</taxon>
        <taxon>Ecdysozoa</taxon>
        <taxon>Arthropoda</taxon>
        <taxon>Crustacea</taxon>
        <taxon>Multicrustacea</taxon>
        <taxon>Malacostraca</taxon>
        <taxon>Eumalacostraca</taxon>
        <taxon>Peracarida</taxon>
        <taxon>Isopoda</taxon>
        <taxon>Oniscidea</taxon>
        <taxon>Crinocheta</taxon>
        <taxon>Armadillidiidae</taxon>
        <taxon>Armadillidium</taxon>
    </lineage>
</organism>
<dbReference type="SUPFAM" id="SSF53335">
    <property type="entry name" value="S-adenosyl-L-methionine-dependent methyltransferases"/>
    <property type="match status" value="1"/>
</dbReference>
<dbReference type="CDD" id="cd02440">
    <property type="entry name" value="AdoMet_MTases"/>
    <property type="match status" value="1"/>
</dbReference>
<accession>A0A5N5SUZ9</accession>
<sequence length="709" mass="81294">MLNNPDPDLPGESSPDVQVHGSPSPRNEEDQREEKDDIQVEGEYSPARVCIQLNQEEISDESKDLSVSPPQPFLDIEAEGEDSSSDDIIIEDDNADDSENLNVPPPQPIQDIQVEGVDSSAQDCIQIIQDDDADDEDFNVPPPQPILDIQVEGVDSPAQDRIQMIQDDNAVENNDLIIPLPGLFQDVPPPQPLEEVASNVIQEQVLTEEERENDEIQVNPPVPINEDEGNDGLQLERVDSTVSYGRQFVGYVHARFSHLKRMIMREKDEIQVNPPVPAVSINEDERNDGLQLQRVDSTINYGRHLAGGVLARFSHFRNAVFLRSDSYLSWLNPILRPRSSFGFRFYGYYSDYWWFSYKLQVKYRAENIMQRMEKECVEFLKICNPELDNVLFYPPLMPCENEHITECWHVRTPTYRVDQRFMRICILGKQEIEKDIGARNISIVYLNKRNDQPEELNELKFGDIVPMELEVFEKEIMRSFQPRTVREAEEEDDGEPFPRTSSAAAAVPPEESFLSGDLITNYVDEILNFCEVIHHDASKFDLRNIPWNFNTDYLKFWMRRHTFSSLYSKGIEITEMVTIDKNPANIQSARKNARVYGVEHKIIFKVGDFSTMDLSEFEPGAIFLNPATIDPKCILKEYDVLSLGGKSDCKKLLDDARKISPNIVLYLPPHSKIFQVLEVCKPFGKAEIQFNNVCDQKESICVYFGDFVH</sequence>
<comment type="caution">
    <text evidence="9">The sequence shown here is derived from an EMBL/GenBank/DDBJ whole genome shotgun (WGS) entry which is preliminary data.</text>
</comment>
<dbReference type="EMBL" id="SEYY01019962">
    <property type="protein sequence ID" value="KAB7497745.1"/>
    <property type="molecule type" value="Genomic_DNA"/>
</dbReference>
<evidence type="ECO:0000256" key="1">
    <source>
        <dbReference type="ARBA" id="ARBA00018517"/>
    </source>
</evidence>
<feature type="compositionally biased region" description="Acidic residues" evidence="8">
    <location>
        <begin position="76"/>
        <end position="99"/>
    </location>
</feature>
<dbReference type="GO" id="GO:0071164">
    <property type="term" value="F:RNA cap trimethylguanosine synthase activity"/>
    <property type="evidence" value="ECO:0007669"/>
    <property type="project" value="TreeGrafter"/>
</dbReference>
<gene>
    <name evidence="9" type="primary">TGS1</name>
    <name evidence="9" type="ORF">Anas_04940</name>
</gene>
<comment type="catalytic activity">
    <reaction evidence="4">
        <text>a 5'-end (N(7)-methyl 5'-triphosphoguanosine)-ribonucleoside in snoRNA + S-adenosyl-L-methionine = a 5'-end (N(2),N(7)-dimethyl 5'-triphosphoguanosine)-ribonucleoside in snoRNA + S-adenosyl-L-homocysteine + H(+)</text>
        <dbReference type="Rhea" id="RHEA:78475"/>
        <dbReference type="Rhea" id="RHEA-COMP:19086"/>
        <dbReference type="Rhea" id="RHEA-COMP:19088"/>
        <dbReference type="ChEBI" id="CHEBI:15378"/>
        <dbReference type="ChEBI" id="CHEBI:57856"/>
        <dbReference type="ChEBI" id="CHEBI:59789"/>
        <dbReference type="ChEBI" id="CHEBI:156461"/>
        <dbReference type="ChEBI" id="CHEBI:172880"/>
    </reaction>
    <physiologicalReaction direction="left-to-right" evidence="4">
        <dbReference type="Rhea" id="RHEA:78476"/>
    </physiologicalReaction>
</comment>
<protein>
    <recommendedName>
        <fullName evidence="1">Trimethylguanosine synthase</fullName>
    </recommendedName>
    <alternativeName>
        <fullName evidence="7">Cap-specific guanine-N(2) methyltransferase</fullName>
    </alternativeName>
</protein>
<dbReference type="OrthoDB" id="162894at2759"/>
<evidence type="ECO:0000256" key="3">
    <source>
        <dbReference type="ARBA" id="ARBA00047418"/>
    </source>
</evidence>
<comment type="catalytic activity">
    <reaction evidence="6">
        <text>a 5'-end (N(7)-methyl 5'-triphosphoguanosine)-ribonucleoside in snRNA + S-adenosyl-L-methionine = a 5'-end (N(2),N(7)-dimethyl 5'-triphosphoguanosine)-ribonucleoside in snRNA + S-adenosyl-L-homocysteine + H(+)</text>
        <dbReference type="Rhea" id="RHEA:78471"/>
        <dbReference type="Rhea" id="RHEA-COMP:19085"/>
        <dbReference type="Rhea" id="RHEA-COMP:19087"/>
        <dbReference type="ChEBI" id="CHEBI:15378"/>
        <dbReference type="ChEBI" id="CHEBI:57856"/>
        <dbReference type="ChEBI" id="CHEBI:59789"/>
        <dbReference type="ChEBI" id="CHEBI:156461"/>
        <dbReference type="ChEBI" id="CHEBI:172880"/>
    </reaction>
    <physiologicalReaction direction="left-to-right" evidence="6">
        <dbReference type="Rhea" id="RHEA:78472"/>
    </physiologicalReaction>
</comment>
<keyword evidence="10" id="KW-1185">Reference proteome</keyword>
<feature type="region of interest" description="Disordered" evidence="8">
    <location>
        <begin position="210"/>
        <end position="231"/>
    </location>
</feature>
<comment type="catalytic activity">
    <reaction evidence="5">
        <text>a 5'-end (N(2),N(7)-dimethyl 5'-triphosphoguanosine)-ribonucleoside in snRNA + S-adenosyl-L-methionine = a 5'-end (N(2),N(2),N(7)-trimethyl 5'-triphosphoguanosine)-ribonucleoside in snRNA + S-adenosyl-L-homocysteine + H(+)</text>
        <dbReference type="Rhea" id="RHEA:78479"/>
        <dbReference type="Rhea" id="RHEA-COMP:19087"/>
        <dbReference type="Rhea" id="RHEA-COMP:19089"/>
        <dbReference type="ChEBI" id="CHEBI:15378"/>
        <dbReference type="ChEBI" id="CHEBI:57856"/>
        <dbReference type="ChEBI" id="CHEBI:59789"/>
        <dbReference type="ChEBI" id="CHEBI:167623"/>
        <dbReference type="ChEBI" id="CHEBI:172880"/>
    </reaction>
    <physiologicalReaction direction="left-to-right" evidence="5">
        <dbReference type="Rhea" id="RHEA:78480"/>
    </physiologicalReaction>
</comment>
<feature type="compositionally biased region" description="Basic and acidic residues" evidence="8">
    <location>
        <begin position="26"/>
        <end position="38"/>
    </location>
</feature>
<evidence type="ECO:0000256" key="7">
    <source>
        <dbReference type="ARBA" id="ARBA00049790"/>
    </source>
</evidence>
<evidence type="ECO:0000256" key="6">
    <source>
        <dbReference type="ARBA" id="ARBA00049075"/>
    </source>
</evidence>
<evidence type="ECO:0000313" key="10">
    <source>
        <dbReference type="Proteomes" id="UP000326759"/>
    </source>
</evidence>
<name>A0A5N5SUZ9_9CRUS</name>
<evidence type="ECO:0000313" key="9">
    <source>
        <dbReference type="EMBL" id="KAB7497745.1"/>
    </source>
</evidence>
<evidence type="ECO:0000256" key="8">
    <source>
        <dbReference type="SAM" id="MobiDB-lite"/>
    </source>
</evidence>
<evidence type="ECO:0000256" key="2">
    <source>
        <dbReference type="ARBA" id="ARBA00025783"/>
    </source>
</evidence>
<dbReference type="Pfam" id="PF09445">
    <property type="entry name" value="Methyltransf_15"/>
    <property type="match status" value="1"/>
</dbReference>
<reference evidence="9 10" key="1">
    <citation type="journal article" date="2019" name="PLoS Biol.">
        <title>Sex chromosomes control vertical transmission of feminizing Wolbachia symbionts in an isopod.</title>
        <authorList>
            <person name="Becking T."/>
            <person name="Chebbi M.A."/>
            <person name="Giraud I."/>
            <person name="Moumen B."/>
            <person name="Laverre T."/>
            <person name="Caubet Y."/>
            <person name="Peccoud J."/>
            <person name="Gilbert C."/>
            <person name="Cordaux R."/>
        </authorList>
    </citation>
    <scope>NUCLEOTIDE SEQUENCE [LARGE SCALE GENOMIC DNA]</scope>
    <source>
        <strain evidence="9">ANa2</strain>
        <tissue evidence="9">Whole body excluding digestive tract and cuticle</tissue>
    </source>
</reference>
<feature type="region of interest" description="Disordered" evidence="8">
    <location>
        <begin position="483"/>
        <end position="507"/>
    </location>
</feature>
<feature type="region of interest" description="Disordered" evidence="8">
    <location>
        <begin position="1"/>
        <end position="108"/>
    </location>
</feature>
<dbReference type="InterPro" id="IPR029063">
    <property type="entry name" value="SAM-dependent_MTases_sf"/>
</dbReference>
<dbReference type="Gene3D" id="3.40.50.150">
    <property type="entry name" value="Vaccinia Virus protein VP39"/>
    <property type="match status" value="1"/>
</dbReference>
<comment type="similarity">
    <text evidence="2">Belongs to the methyltransferase superfamily. Trimethylguanosine synthase family.</text>
</comment>
<proteinExistence type="inferred from homology"/>
<comment type="catalytic activity">
    <reaction evidence="3">
        <text>a 5'-end (N(2),N(7)-dimethyl 5'-triphosphoguanosine)-ribonucleoside in snoRNA + S-adenosyl-L-methionine = a 5'-end (N(2),N(2),N(7)-trimethyl 5'-triphosphoguanosine)-ribonucleoside in snoRNA + S-adenosyl-L-homocysteine + H(+)</text>
        <dbReference type="Rhea" id="RHEA:78507"/>
        <dbReference type="Rhea" id="RHEA-COMP:19088"/>
        <dbReference type="Rhea" id="RHEA-COMP:19090"/>
        <dbReference type="ChEBI" id="CHEBI:15378"/>
        <dbReference type="ChEBI" id="CHEBI:57856"/>
        <dbReference type="ChEBI" id="CHEBI:59789"/>
        <dbReference type="ChEBI" id="CHEBI:167623"/>
        <dbReference type="ChEBI" id="CHEBI:172880"/>
    </reaction>
    <physiologicalReaction direction="left-to-right" evidence="3">
        <dbReference type="Rhea" id="RHEA:78508"/>
    </physiologicalReaction>
</comment>
<dbReference type="Proteomes" id="UP000326759">
    <property type="component" value="Unassembled WGS sequence"/>
</dbReference>
<evidence type="ECO:0000256" key="4">
    <source>
        <dbReference type="ARBA" id="ARBA00048740"/>
    </source>
</evidence>
<dbReference type="PANTHER" id="PTHR14741">
    <property type="entry name" value="S-ADENOSYLMETHIONINE-DEPENDENT METHYLTRANSFERASE RELATED"/>
    <property type="match status" value="1"/>
</dbReference>
<dbReference type="PANTHER" id="PTHR14741:SF32">
    <property type="entry name" value="TRIMETHYLGUANOSINE SYNTHASE"/>
    <property type="match status" value="1"/>
</dbReference>
<dbReference type="InterPro" id="IPR019012">
    <property type="entry name" value="RNA_cap_Gua-N2-MeTrfase"/>
</dbReference>
<dbReference type="AlphaFoldDB" id="A0A5N5SUZ9"/>
<evidence type="ECO:0000256" key="5">
    <source>
        <dbReference type="ARBA" id="ARBA00048763"/>
    </source>
</evidence>